<protein>
    <recommendedName>
        <fullName evidence="1">NrS-1 polymerase-like helicase domain-containing protein</fullName>
    </recommendedName>
</protein>
<dbReference type="Pfam" id="PF19263">
    <property type="entry name" value="DUF5906"/>
    <property type="match status" value="1"/>
</dbReference>
<dbReference type="AlphaFoldDB" id="T2DMH5"/>
<gene>
    <name evidence="2" type="ORF">MADE_000001022525</name>
</gene>
<evidence type="ECO:0000313" key="3">
    <source>
        <dbReference type="Proteomes" id="UP000001870"/>
    </source>
</evidence>
<dbReference type="HOGENOM" id="CLU_334251_0_0_6"/>
<organism evidence="2 3">
    <name type="scientific">Alteromonas mediterranea (strain DSM 17117 / CIP 110805 / LMG 28347 / Deep ecotype)</name>
    <dbReference type="NCBI Taxonomy" id="1774373"/>
    <lineage>
        <taxon>Bacteria</taxon>
        <taxon>Pseudomonadati</taxon>
        <taxon>Pseudomonadota</taxon>
        <taxon>Gammaproteobacteria</taxon>
        <taxon>Alteromonadales</taxon>
        <taxon>Alteromonadaceae</taxon>
        <taxon>Alteromonas/Salinimonas group</taxon>
        <taxon>Alteromonas</taxon>
    </lineage>
</organism>
<sequence>MAQLTFLAASSKAKLCKTYNQKGSKAYPNVAHFDSYAVPIAHSKTGIGELEKALKTAAQNGHCLLKGEAKQQIKKKRRVGLTDKNALTDHIVIDIDGLALPNIDVSQEKLNARRIKELAEQTLTTIFPAYMHNISYVFGVSSGFGLKPTINIHYHFLLDDPVEPAALKDWLRSMNFDNELVRSQLTLNKTKTALKWTIDPATANNAQLIYIAPPEFVGVNSPIANDDWRIQSVKKVDHTLDLAPRLTNLDPDIVKQETDKRINEICKELGVKPRKTKYFNFKDGLTGEDRACVANPPRMRIRFEYERDGYAHFNINGGDSTAYWCFTDNPRVMYSFKGEDPFSFESADPGAYKDFCNQFAKKMEDNVKYMVVHDVERDTYAKVSYRQGDGTLLSLNYSKKDSCNDWLLANGEPVPDVIPPWTIEYNPRASTGVDMRSSIINTFVETDYMRANADIPEEITEGLTYGYGSRLHAVCPVIYQVLYHVLGNELPTFEHFINWLAYVFQTKTKAKTAWVLQGTQGTGKGILFEHILAPLFNHPQYGTQHPAALEKSMENFDDQFNSYIEHCLIMVVDEFRMGNSRNTNVENFFKNAITQEMQTLRLMRSNPISRRTYTNFIFTSNEADSVRIDSEDRRYNVGEFQRVKLKDVIPDLFERNIGKEIQAELNLFATFLIRFQWVERHVRNPILNTAKLKLREHSADAYNLLMQKFVEGDLSAYCEILESLPATDLEQLRFQSVRNTLLTWIAKANTGHECGVKKQQLREVFEYFANKYLPRKTWNTMLRKMGIEEQRITCDGVRDRFLVTKWTLEETYKEQLLRNNATQMDVERLKKIDLDISKYYDMANPQDTDEAADA</sequence>
<dbReference type="Proteomes" id="UP000001870">
    <property type="component" value="Chromosome"/>
</dbReference>
<name>T2DMH5_ALTMD</name>
<keyword evidence="3" id="KW-1185">Reference proteome</keyword>
<dbReference type="KEGG" id="amc:MADE_000001022525"/>
<dbReference type="InterPro" id="IPR045455">
    <property type="entry name" value="NrS-1_pol-like_helicase"/>
</dbReference>
<dbReference type="RefSeq" id="WP_023559845.1">
    <property type="nucleotide sequence ID" value="NC_011138.3"/>
</dbReference>
<dbReference type="EMBL" id="CP001103">
    <property type="protein sequence ID" value="AGV54074.1"/>
    <property type="molecule type" value="Genomic_DNA"/>
</dbReference>
<dbReference type="InterPro" id="IPR027417">
    <property type="entry name" value="P-loop_NTPase"/>
</dbReference>
<accession>T2DMH5</accession>
<evidence type="ECO:0000259" key="1">
    <source>
        <dbReference type="Pfam" id="PF19263"/>
    </source>
</evidence>
<feature type="domain" description="NrS-1 polymerase-like helicase" evidence="1">
    <location>
        <begin position="516"/>
        <end position="634"/>
    </location>
</feature>
<reference evidence="2 3" key="2">
    <citation type="journal article" date="2015" name="Antonie Van Leeuwenhoek">
        <title>Ecophysiological diversity of a novel member of the genus Alteromonas, and description of Alteromonas mediterranea sp. nov.</title>
        <authorList>
            <person name="Ivanova E.P."/>
            <person name="Lopez-Perez M."/>
            <person name="Zabalos M."/>
            <person name="Nguyen S.H."/>
            <person name="Webb H.K."/>
            <person name="Ryan J."/>
            <person name="Lagutin K."/>
            <person name="Vyssotski M."/>
            <person name="Crawford R.J."/>
            <person name="Rodriguez-Valera F."/>
        </authorList>
    </citation>
    <scope>NUCLEOTIDE SEQUENCE [LARGE SCALE GENOMIC DNA]</scope>
    <source>
        <strain evidence="3">DSM 17117 / CIP 110805 / LMG 28347 / Deep ecotype</strain>
    </source>
</reference>
<reference evidence="2 3" key="1">
    <citation type="journal article" date="2008" name="ISME J.">
        <title>Comparative genomics of two ecotypes of the marine planktonic copiotroph Alteromonas macleodii suggests alternative lifestyles associated with different kinds of particulate organic matter.</title>
        <authorList>
            <person name="Ivars-Martinez E."/>
            <person name="Martin-Cuadrado A.B."/>
            <person name="D'Auria G."/>
            <person name="Mira A."/>
            <person name="Ferriera S."/>
            <person name="Johnson J."/>
            <person name="Friedman R."/>
            <person name="Rodriguez-Valera F."/>
        </authorList>
    </citation>
    <scope>NUCLEOTIDE SEQUENCE [LARGE SCALE GENOMIC DNA]</scope>
    <source>
        <strain evidence="3">DSM 17117 / CIP 110805 / LMG 28347 / Deep ecotype</strain>
    </source>
</reference>
<evidence type="ECO:0000313" key="2">
    <source>
        <dbReference type="EMBL" id="AGV54074.1"/>
    </source>
</evidence>
<proteinExistence type="predicted"/>
<dbReference type="Gene3D" id="3.40.50.300">
    <property type="entry name" value="P-loop containing nucleotide triphosphate hydrolases"/>
    <property type="match status" value="1"/>
</dbReference>